<gene>
    <name evidence="1" type="ORF">BV25DRAFT_1824282</name>
</gene>
<evidence type="ECO:0000313" key="1">
    <source>
        <dbReference type="EMBL" id="KAI0063712.1"/>
    </source>
</evidence>
<reference evidence="1" key="2">
    <citation type="journal article" date="2022" name="New Phytol.">
        <title>Evolutionary transition to the ectomycorrhizal habit in the genomes of a hyperdiverse lineage of mushroom-forming fungi.</title>
        <authorList>
            <person name="Looney B."/>
            <person name="Miyauchi S."/>
            <person name="Morin E."/>
            <person name="Drula E."/>
            <person name="Courty P.E."/>
            <person name="Kohler A."/>
            <person name="Kuo A."/>
            <person name="LaButti K."/>
            <person name="Pangilinan J."/>
            <person name="Lipzen A."/>
            <person name="Riley R."/>
            <person name="Andreopoulos W."/>
            <person name="He G."/>
            <person name="Johnson J."/>
            <person name="Nolan M."/>
            <person name="Tritt A."/>
            <person name="Barry K.W."/>
            <person name="Grigoriev I.V."/>
            <person name="Nagy L.G."/>
            <person name="Hibbett D."/>
            <person name="Henrissat B."/>
            <person name="Matheny P.B."/>
            <person name="Labbe J."/>
            <person name="Martin F.M."/>
        </authorList>
    </citation>
    <scope>NUCLEOTIDE SEQUENCE</scope>
    <source>
        <strain evidence="1">HHB10654</strain>
    </source>
</reference>
<organism evidence="1 2">
    <name type="scientific">Artomyces pyxidatus</name>
    <dbReference type="NCBI Taxonomy" id="48021"/>
    <lineage>
        <taxon>Eukaryota</taxon>
        <taxon>Fungi</taxon>
        <taxon>Dikarya</taxon>
        <taxon>Basidiomycota</taxon>
        <taxon>Agaricomycotina</taxon>
        <taxon>Agaricomycetes</taxon>
        <taxon>Russulales</taxon>
        <taxon>Auriscalpiaceae</taxon>
        <taxon>Artomyces</taxon>
    </lineage>
</organism>
<accession>A0ACB8T5G2</accession>
<name>A0ACB8T5G2_9AGAM</name>
<sequence>MWARAPQSIVGTFYLDASSRISLRRLVTWMPPLGYYCAVLLLGARLDCSGYLDGALACSVLCPPDSGWCTPDRLVSSSSSSMF</sequence>
<evidence type="ECO:0000313" key="2">
    <source>
        <dbReference type="Proteomes" id="UP000814140"/>
    </source>
</evidence>
<dbReference type="EMBL" id="MU277202">
    <property type="protein sequence ID" value="KAI0063712.1"/>
    <property type="molecule type" value="Genomic_DNA"/>
</dbReference>
<proteinExistence type="predicted"/>
<reference evidence="1" key="1">
    <citation type="submission" date="2021-03" db="EMBL/GenBank/DDBJ databases">
        <authorList>
            <consortium name="DOE Joint Genome Institute"/>
            <person name="Ahrendt S."/>
            <person name="Looney B.P."/>
            <person name="Miyauchi S."/>
            <person name="Morin E."/>
            <person name="Drula E."/>
            <person name="Courty P.E."/>
            <person name="Chicoki N."/>
            <person name="Fauchery L."/>
            <person name="Kohler A."/>
            <person name="Kuo A."/>
            <person name="Labutti K."/>
            <person name="Pangilinan J."/>
            <person name="Lipzen A."/>
            <person name="Riley R."/>
            <person name="Andreopoulos W."/>
            <person name="He G."/>
            <person name="Johnson J."/>
            <person name="Barry K.W."/>
            <person name="Grigoriev I.V."/>
            <person name="Nagy L."/>
            <person name="Hibbett D."/>
            <person name="Henrissat B."/>
            <person name="Matheny P.B."/>
            <person name="Labbe J."/>
            <person name="Martin F."/>
        </authorList>
    </citation>
    <scope>NUCLEOTIDE SEQUENCE</scope>
    <source>
        <strain evidence="1">HHB10654</strain>
    </source>
</reference>
<keyword evidence="2" id="KW-1185">Reference proteome</keyword>
<dbReference type="Proteomes" id="UP000814140">
    <property type="component" value="Unassembled WGS sequence"/>
</dbReference>
<protein>
    <submittedName>
        <fullName evidence="1">Uncharacterized protein</fullName>
    </submittedName>
</protein>
<comment type="caution">
    <text evidence="1">The sequence shown here is derived from an EMBL/GenBank/DDBJ whole genome shotgun (WGS) entry which is preliminary data.</text>
</comment>